<keyword evidence="3" id="KW-1185">Reference proteome</keyword>
<feature type="compositionally biased region" description="Basic residues" evidence="1">
    <location>
        <begin position="168"/>
        <end position="179"/>
    </location>
</feature>
<feature type="region of interest" description="Disordered" evidence="1">
    <location>
        <begin position="166"/>
        <end position="218"/>
    </location>
</feature>
<evidence type="ECO:0000256" key="1">
    <source>
        <dbReference type="SAM" id="MobiDB-lite"/>
    </source>
</evidence>
<dbReference type="EMBL" id="CAUYUJ010018165">
    <property type="protein sequence ID" value="CAK0881189.1"/>
    <property type="molecule type" value="Genomic_DNA"/>
</dbReference>
<feature type="non-terminal residue" evidence="2">
    <location>
        <position position="1"/>
    </location>
</feature>
<evidence type="ECO:0000313" key="2">
    <source>
        <dbReference type="EMBL" id="CAK0881189.1"/>
    </source>
</evidence>
<name>A0ABN9W503_9DINO</name>
<proteinExistence type="predicted"/>
<evidence type="ECO:0000313" key="3">
    <source>
        <dbReference type="Proteomes" id="UP001189429"/>
    </source>
</evidence>
<organism evidence="2 3">
    <name type="scientific">Prorocentrum cordatum</name>
    <dbReference type="NCBI Taxonomy" id="2364126"/>
    <lineage>
        <taxon>Eukaryota</taxon>
        <taxon>Sar</taxon>
        <taxon>Alveolata</taxon>
        <taxon>Dinophyceae</taxon>
        <taxon>Prorocentrales</taxon>
        <taxon>Prorocentraceae</taxon>
        <taxon>Prorocentrum</taxon>
    </lineage>
</organism>
<feature type="compositionally biased region" description="Gly residues" evidence="1">
    <location>
        <begin position="195"/>
        <end position="205"/>
    </location>
</feature>
<protein>
    <submittedName>
        <fullName evidence="2">Uncharacterized protein</fullName>
    </submittedName>
</protein>
<accession>A0ABN9W503</accession>
<dbReference type="Proteomes" id="UP001189429">
    <property type="component" value="Unassembled WGS sequence"/>
</dbReference>
<sequence>QAAASGGPREARTRHPARAFAGPPASRPHQRADLEFPAAAAGAGDSGPGPVDETVARILQHGEDEDRDVVALLAHFIMFSPHAIWPRVSAFGFSLVEAVLLNLNSCQEREVYTAASVLATLAQRIEAGMGAAGSPEFARLCREDIRLIRRLADRLRESWSGEEDIRVGHRQRGPGHFHVRQLPSAGRAGEDQPGPGQGPALGRVGGSVTPTASSPEPCRRYLGQQAAALVVPHPRLVSLSGRLRRIEPSRHPFFSSFVSSWCAGSAE</sequence>
<reference evidence="2" key="1">
    <citation type="submission" date="2023-10" db="EMBL/GenBank/DDBJ databases">
        <authorList>
            <person name="Chen Y."/>
            <person name="Shah S."/>
            <person name="Dougan E. K."/>
            <person name="Thang M."/>
            <person name="Chan C."/>
        </authorList>
    </citation>
    <scope>NUCLEOTIDE SEQUENCE [LARGE SCALE GENOMIC DNA]</scope>
</reference>
<gene>
    <name evidence="2" type="ORF">PCOR1329_LOCUS64115</name>
</gene>
<comment type="caution">
    <text evidence="2">The sequence shown here is derived from an EMBL/GenBank/DDBJ whole genome shotgun (WGS) entry which is preliminary data.</text>
</comment>
<feature type="region of interest" description="Disordered" evidence="1">
    <location>
        <begin position="1"/>
        <end position="51"/>
    </location>
</feature>